<dbReference type="Proteomes" id="UP001172155">
    <property type="component" value="Unassembled WGS sequence"/>
</dbReference>
<organism evidence="2 3">
    <name type="scientific">Schizothecium vesticola</name>
    <dbReference type="NCBI Taxonomy" id="314040"/>
    <lineage>
        <taxon>Eukaryota</taxon>
        <taxon>Fungi</taxon>
        <taxon>Dikarya</taxon>
        <taxon>Ascomycota</taxon>
        <taxon>Pezizomycotina</taxon>
        <taxon>Sordariomycetes</taxon>
        <taxon>Sordariomycetidae</taxon>
        <taxon>Sordariales</taxon>
        <taxon>Schizotheciaceae</taxon>
        <taxon>Schizothecium</taxon>
    </lineage>
</organism>
<dbReference type="EMBL" id="JAUKUD010000001">
    <property type="protein sequence ID" value="KAK0753662.1"/>
    <property type="molecule type" value="Genomic_DNA"/>
</dbReference>
<proteinExistence type="predicted"/>
<keyword evidence="3" id="KW-1185">Reference proteome</keyword>
<reference evidence="2" key="1">
    <citation type="submission" date="2023-06" db="EMBL/GenBank/DDBJ databases">
        <title>Genome-scale phylogeny and comparative genomics of the fungal order Sordariales.</title>
        <authorList>
            <consortium name="Lawrence Berkeley National Laboratory"/>
            <person name="Hensen N."/>
            <person name="Bonometti L."/>
            <person name="Westerberg I."/>
            <person name="Brannstrom I.O."/>
            <person name="Guillou S."/>
            <person name="Cros-Aarteil S."/>
            <person name="Calhoun S."/>
            <person name="Haridas S."/>
            <person name="Kuo A."/>
            <person name="Mondo S."/>
            <person name="Pangilinan J."/>
            <person name="Riley R."/>
            <person name="LaButti K."/>
            <person name="Andreopoulos B."/>
            <person name="Lipzen A."/>
            <person name="Chen C."/>
            <person name="Yanf M."/>
            <person name="Daum C."/>
            <person name="Ng V."/>
            <person name="Clum A."/>
            <person name="Steindorff A."/>
            <person name="Ohm R."/>
            <person name="Martin F."/>
            <person name="Silar P."/>
            <person name="Natvig D."/>
            <person name="Lalanne C."/>
            <person name="Gautier V."/>
            <person name="Ament-velasquez S.L."/>
            <person name="Kruys A."/>
            <person name="Hutchinson M.I."/>
            <person name="Powell A.J."/>
            <person name="Barry K."/>
            <person name="Miller A.N."/>
            <person name="Grigoriev I.V."/>
            <person name="Debuchy R."/>
            <person name="Gladieux P."/>
            <person name="Thoren M.H."/>
            <person name="Johannesson H."/>
        </authorList>
    </citation>
    <scope>NUCLEOTIDE SEQUENCE</scope>
    <source>
        <strain evidence="2">SMH3187-1</strain>
    </source>
</reference>
<feature type="region of interest" description="Disordered" evidence="1">
    <location>
        <begin position="172"/>
        <end position="191"/>
    </location>
</feature>
<dbReference type="AlphaFoldDB" id="A0AA40KCF6"/>
<evidence type="ECO:0000313" key="3">
    <source>
        <dbReference type="Proteomes" id="UP001172155"/>
    </source>
</evidence>
<evidence type="ECO:0000313" key="2">
    <source>
        <dbReference type="EMBL" id="KAK0753662.1"/>
    </source>
</evidence>
<feature type="compositionally biased region" description="Acidic residues" evidence="1">
    <location>
        <begin position="172"/>
        <end position="189"/>
    </location>
</feature>
<gene>
    <name evidence="2" type="ORF">B0T18DRAFT_484338</name>
</gene>
<name>A0AA40KCF6_9PEZI</name>
<sequence length="257" mass="29410">MARRMRAAGEQMRRADAGAALAAMTPRSHALPPLPPGMGIYGWAACGCPLVEGLVPRRGVGMLPWGGGTRGPARREEQHQRERYIRGTYDGVPERRRRTSAPPPRLAFRRTPTPVARAARAHFFATARQHWIGGEGEGGYFTASEVEETTEDDDSLATWEVYGDYDDVPYYEEDPEEEEEEEEEDDESLGWDFMNGDYARPEVVYRSFLIRPEFDWLYWTILQVFPLQTVMEFSAHHIARLGNTLFCQETWRRKGFC</sequence>
<accession>A0AA40KCF6</accession>
<comment type="caution">
    <text evidence="2">The sequence shown here is derived from an EMBL/GenBank/DDBJ whole genome shotgun (WGS) entry which is preliminary data.</text>
</comment>
<evidence type="ECO:0000256" key="1">
    <source>
        <dbReference type="SAM" id="MobiDB-lite"/>
    </source>
</evidence>
<protein>
    <submittedName>
        <fullName evidence="2">Uncharacterized protein</fullName>
    </submittedName>
</protein>